<evidence type="ECO:0000313" key="2">
    <source>
        <dbReference type="EMBL" id="ROW04216.1"/>
    </source>
</evidence>
<name>A0A423WLB7_CYTCH</name>
<protein>
    <submittedName>
        <fullName evidence="2">Uncharacterized protein</fullName>
    </submittedName>
</protein>
<proteinExistence type="predicted"/>
<feature type="region of interest" description="Disordered" evidence="1">
    <location>
        <begin position="325"/>
        <end position="354"/>
    </location>
</feature>
<organism evidence="2 3">
    <name type="scientific">Cytospora chrysosperma</name>
    <name type="common">Cytospora canker fungus</name>
    <name type="synonym">Sphaeria chrysosperma</name>
    <dbReference type="NCBI Taxonomy" id="252740"/>
    <lineage>
        <taxon>Eukaryota</taxon>
        <taxon>Fungi</taxon>
        <taxon>Dikarya</taxon>
        <taxon>Ascomycota</taxon>
        <taxon>Pezizomycotina</taxon>
        <taxon>Sordariomycetes</taxon>
        <taxon>Sordariomycetidae</taxon>
        <taxon>Diaporthales</taxon>
        <taxon>Cytosporaceae</taxon>
        <taxon>Cytospora</taxon>
    </lineage>
</organism>
<sequence>MQRNKGHHSKGKGKDTEKKESLADRMGELSLEGTNDPSLPRSGLEQYDYPSHPTSNDTNNNAYTHQYQDSHSTPSALAYNAGYAGYVTASPPTTTGRASSYESDYAASGYAESSSYASSYAPSSYASSGYAQSYASTAPSTVPPRYQANSVDHHIAQQPPPRNRYELPCEFRTLTGCTVVFQGGEEREWKEHLVSHLDSKFPTKLRCCEYKPLLFQTPALFSTGRLISVPMPREGFCDTFTFDANDHHCGGDKFYNFDRRMDHIRDHIMDDGVSASDVRPDGGLLRHLRHERIISSRTYDEILQNLNLTTVPPIPDGWSVTSLDQVVEEPASSSRTRRQERKEKHELSKKKHRR</sequence>
<dbReference type="OrthoDB" id="409136at2759"/>
<dbReference type="EMBL" id="LJZO01000002">
    <property type="protein sequence ID" value="ROW04216.1"/>
    <property type="molecule type" value="Genomic_DNA"/>
</dbReference>
<evidence type="ECO:0000256" key="1">
    <source>
        <dbReference type="SAM" id="MobiDB-lite"/>
    </source>
</evidence>
<feature type="compositionally biased region" description="Basic residues" evidence="1">
    <location>
        <begin position="1"/>
        <end position="11"/>
    </location>
</feature>
<accession>A0A423WLB7</accession>
<gene>
    <name evidence="2" type="ORF">VSDG_00815</name>
</gene>
<feature type="compositionally biased region" description="Polar residues" evidence="1">
    <location>
        <begin position="52"/>
        <end position="71"/>
    </location>
</feature>
<keyword evidence="3" id="KW-1185">Reference proteome</keyword>
<reference evidence="2 3" key="1">
    <citation type="submission" date="2015-09" db="EMBL/GenBank/DDBJ databases">
        <title>Host preference determinants of Valsa canker pathogens revealed by comparative genomics.</title>
        <authorList>
            <person name="Yin Z."/>
            <person name="Huang L."/>
        </authorList>
    </citation>
    <scope>NUCLEOTIDE SEQUENCE [LARGE SCALE GENOMIC DNA]</scope>
    <source>
        <strain evidence="2 3">YSFL</strain>
    </source>
</reference>
<comment type="caution">
    <text evidence="2">The sequence shown here is derived from an EMBL/GenBank/DDBJ whole genome shotgun (WGS) entry which is preliminary data.</text>
</comment>
<dbReference type="AlphaFoldDB" id="A0A423WLB7"/>
<dbReference type="Proteomes" id="UP000284375">
    <property type="component" value="Unassembled WGS sequence"/>
</dbReference>
<feature type="compositionally biased region" description="Basic and acidic residues" evidence="1">
    <location>
        <begin position="12"/>
        <end position="27"/>
    </location>
</feature>
<evidence type="ECO:0000313" key="3">
    <source>
        <dbReference type="Proteomes" id="UP000284375"/>
    </source>
</evidence>
<feature type="region of interest" description="Disordered" evidence="1">
    <location>
        <begin position="1"/>
        <end position="71"/>
    </location>
</feature>
<dbReference type="STRING" id="252740.A0A423WLB7"/>